<comment type="caution">
    <text evidence="3">The sequence shown here is derived from an EMBL/GenBank/DDBJ whole genome shotgun (WGS) entry which is preliminary data.</text>
</comment>
<keyword evidence="4" id="KW-1185">Reference proteome</keyword>
<organism evidence="3 4">
    <name type="scientific">Muricoprocola aceti</name>
    <dbReference type="NCBI Taxonomy" id="2981772"/>
    <lineage>
        <taxon>Bacteria</taxon>
        <taxon>Bacillati</taxon>
        <taxon>Bacillota</taxon>
        <taxon>Clostridia</taxon>
        <taxon>Lachnospirales</taxon>
        <taxon>Lachnospiraceae</taxon>
        <taxon>Muricoprocola</taxon>
    </lineage>
</organism>
<gene>
    <name evidence="3" type="ORF">OCV47_05015</name>
</gene>
<feature type="transmembrane region" description="Helical" evidence="2">
    <location>
        <begin position="12"/>
        <end position="29"/>
    </location>
</feature>
<feature type="compositionally biased region" description="Basic and acidic residues" evidence="1">
    <location>
        <begin position="191"/>
        <end position="208"/>
    </location>
</feature>
<keyword evidence="2" id="KW-1133">Transmembrane helix</keyword>
<feature type="transmembrane region" description="Helical" evidence="2">
    <location>
        <begin position="96"/>
        <end position="114"/>
    </location>
</feature>
<evidence type="ECO:0000256" key="2">
    <source>
        <dbReference type="SAM" id="Phobius"/>
    </source>
</evidence>
<dbReference type="Proteomes" id="UP001652338">
    <property type="component" value="Unassembled WGS sequence"/>
</dbReference>
<proteinExistence type="predicted"/>
<feature type="transmembrane region" description="Helical" evidence="2">
    <location>
        <begin position="126"/>
        <end position="144"/>
    </location>
</feature>
<dbReference type="RefSeq" id="WP_256301661.1">
    <property type="nucleotide sequence ID" value="NZ_JAOQKE010000003.1"/>
</dbReference>
<feature type="region of interest" description="Disordered" evidence="1">
    <location>
        <begin position="183"/>
        <end position="236"/>
    </location>
</feature>
<evidence type="ECO:0000313" key="4">
    <source>
        <dbReference type="Proteomes" id="UP001652338"/>
    </source>
</evidence>
<feature type="compositionally biased region" description="Basic and acidic residues" evidence="1">
    <location>
        <begin position="216"/>
        <end position="236"/>
    </location>
</feature>
<dbReference type="EMBL" id="JAOQKE010000003">
    <property type="protein sequence ID" value="MCU6724724.1"/>
    <property type="molecule type" value="Genomic_DNA"/>
</dbReference>
<accession>A0ABT2SJQ2</accession>
<reference evidence="3 4" key="1">
    <citation type="journal article" date="2021" name="ISME Commun">
        <title>Automated analysis of genomic sequences facilitates high-throughput and comprehensive description of bacteria.</title>
        <authorList>
            <person name="Hitch T.C.A."/>
        </authorList>
    </citation>
    <scope>NUCLEOTIDE SEQUENCE [LARGE SCALE GENOMIC DNA]</scope>
    <source>
        <strain evidence="3 4">Sanger_29</strain>
    </source>
</reference>
<evidence type="ECO:0000256" key="1">
    <source>
        <dbReference type="SAM" id="MobiDB-lite"/>
    </source>
</evidence>
<protein>
    <submittedName>
        <fullName evidence="3">Uncharacterized protein</fullName>
    </submittedName>
</protein>
<evidence type="ECO:0000313" key="3">
    <source>
        <dbReference type="EMBL" id="MCU6724724.1"/>
    </source>
</evidence>
<name>A0ABT2SJQ2_9FIRM</name>
<keyword evidence="2" id="KW-0472">Membrane</keyword>
<keyword evidence="2" id="KW-0812">Transmembrane</keyword>
<sequence length="260" mass="30163">MIHTILQSKVLLYLMTATGLLGLLCQIIGNRCYRQFIREAADAQPEKGEFIKRMRYRYQIDSRCCGGTMNLPVFAQKMLMDYKYKRLTLHQWKRQALGWYLGTAAIAAAGIRYYQLQHNQGNLLVMQRGIAAITVLTLLMVLWCDSRYKEKRLLIQMQDYLSHSGIAADTGDAALEEWKEAQETTSNAGRQKQEVNYESRAQREKRQLQDSLSRIKGGEKETAASEEKDWSKERNREILKQMDAKEQERIIREVLAEFLA</sequence>